<evidence type="ECO:0000313" key="2">
    <source>
        <dbReference type="Proteomes" id="UP000015106"/>
    </source>
</evidence>
<reference evidence="1" key="2">
    <citation type="submission" date="2018-03" db="EMBL/GenBank/DDBJ databases">
        <title>The Triticum urartu genome reveals the dynamic nature of wheat genome evolution.</title>
        <authorList>
            <person name="Ling H."/>
            <person name="Ma B."/>
            <person name="Shi X."/>
            <person name="Liu H."/>
            <person name="Dong L."/>
            <person name="Sun H."/>
            <person name="Cao Y."/>
            <person name="Gao Q."/>
            <person name="Zheng S."/>
            <person name="Li Y."/>
            <person name="Yu Y."/>
            <person name="Du H."/>
            <person name="Qi M."/>
            <person name="Li Y."/>
            <person name="Yu H."/>
            <person name="Cui Y."/>
            <person name="Wang N."/>
            <person name="Chen C."/>
            <person name="Wu H."/>
            <person name="Zhao Y."/>
            <person name="Zhang J."/>
            <person name="Li Y."/>
            <person name="Zhou W."/>
            <person name="Zhang B."/>
            <person name="Hu W."/>
            <person name="Eijk M."/>
            <person name="Tang J."/>
            <person name="Witsenboer H."/>
            <person name="Zhao S."/>
            <person name="Li Z."/>
            <person name="Zhang A."/>
            <person name="Wang D."/>
            <person name="Liang C."/>
        </authorList>
    </citation>
    <scope>NUCLEOTIDE SEQUENCE [LARGE SCALE GENOMIC DNA]</scope>
    <source>
        <strain evidence="1">cv. G1812</strain>
    </source>
</reference>
<sequence>MMLLSGSDHRELLRAVLASCHGSIVGRVSVALRPHLQHAAARHFPVPVTSLTGIFPFSHPLGEPLTCNHNCSIQICFYSVCSAAIVLQCYRHKKNPELLL</sequence>
<proteinExistence type="predicted"/>
<reference evidence="2" key="1">
    <citation type="journal article" date="2013" name="Nature">
        <title>Draft genome of the wheat A-genome progenitor Triticum urartu.</title>
        <authorList>
            <person name="Ling H.Q."/>
            <person name="Zhao S."/>
            <person name="Liu D."/>
            <person name="Wang J."/>
            <person name="Sun H."/>
            <person name="Zhang C."/>
            <person name="Fan H."/>
            <person name="Li D."/>
            <person name="Dong L."/>
            <person name="Tao Y."/>
            <person name="Gao C."/>
            <person name="Wu H."/>
            <person name="Li Y."/>
            <person name="Cui Y."/>
            <person name="Guo X."/>
            <person name="Zheng S."/>
            <person name="Wang B."/>
            <person name="Yu K."/>
            <person name="Liang Q."/>
            <person name="Yang W."/>
            <person name="Lou X."/>
            <person name="Chen J."/>
            <person name="Feng M."/>
            <person name="Jian J."/>
            <person name="Zhang X."/>
            <person name="Luo G."/>
            <person name="Jiang Y."/>
            <person name="Liu J."/>
            <person name="Wang Z."/>
            <person name="Sha Y."/>
            <person name="Zhang B."/>
            <person name="Wu H."/>
            <person name="Tang D."/>
            <person name="Shen Q."/>
            <person name="Xue P."/>
            <person name="Zou S."/>
            <person name="Wang X."/>
            <person name="Liu X."/>
            <person name="Wang F."/>
            <person name="Yang Y."/>
            <person name="An X."/>
            <person name="Dong Z."/>
            <person name="Zhang K."/>
            <person name="Zhang X."/>
            <person name="Luo M.C."/>
            <person name="Dvorak J."/>
            <person name="Tong Y."/>
            <person name="Wang J."/>
            <person name="Yang H."/>
            <person name="Li Z."/>
            <person name="Wang D."/>
            <person name="Zhang A."/>
            <person name="Wang J."/>
        </authorList>
    </citation>
    <scope>NUCLEOTIDE SEQUENCE</scope>
    <source>
        <strain evidence="2">cv. G1812</strain>
    </source>
</reference>
<accession>A0A8R7TKM3</accession>
<keyword evidence="2" id="KW-1185">Reference proteome</keyword>
<dbReference type="EnsemblPlants" id="TuG1812G0200004159.01.T01">
    <property type="protein sequence ID" value="TuG1812G0200004159.01.T01.cds449536"/>
    <property type="gene ID" value="TuG1812G0200004159.01"/>
</dbReference>
<dbReference type="AlphaFoldDB" id="A0A8R7TKM3"/>
<reference evidence="1" key="3">
    <citation type="submission" date="2022-06" db="UniProtKB">
        <authorList>
            <consortium name="EnsemblPlants"/>
        </authorList>
    </citation>
    <scope>IDENTIFICATION</scope>
</reference>
<organism evidence="1 2">
    <name type="scientific">Triticum urartu</name>
    <name type="common">Red wild einkorn</name>
    <name type="synonym">Crithodium urartu</name>
    <dbReference type="NCBI Taxonomy" id="4572"/>
    <lineage>
        <taxon>Eukaryota</taxon>
        <taxon>Viridiplantae</taxon>
        <taxon>Streptophyta</taxon>
        <taxon>Embryophyta</taxon>
        <taxon>Tracheophyta</taxon>
        <taxon>Spermatophyta</taxon>
        <taxon>Magnoliopsida</taxon>
        <taxon>Liliopsida</taxon>
        <taxon>Poales</taxon>
        <taxon>Poaceae</taxon>
        <taxon>BOP clade</taxon>
        <taxon>Pooideae</taxon>
        <taxon>Triticodae</taxon>
        <taxon>Triticeae</taxon>
        <taxon>Triticinae</taxon>
        <taxon>Triticum</taxon>
    </lineage>
</organism>
<evidence type="ECO:0000313" key="1">
    <source>
        <dbReference type="EnsemblPlants" id="TuG1812G0200004159.01.T01.cds449536"/>
    </source>
</evidence>
<dbReference type="Proteomes" id="UP000015106">
    <property type="component" value="Chromosome 2"/>
</dbReference>
<name>A0A8R7TKM3_TRIUA</name>
<protein>
    <submittedName>
        <fullName evidence="1">Uncharacterized protein</fullName>
    </submittedName>
</protein>
<dbReference type="Gramene" id="TuG1812G0200004159.01.T01">
    <property type="protein sequence ID" value="TuG1812G0200004159.01.T01.cds449536"/>
    <property type="gene ID" value="TuG1812G0200004159.01"/>
</dbReference>